<name>A0A266N4G7_9PSED</name>
<evidence type="ECO:0000256" key="1">
    <source>
        <dbReference type="SAM" id="Phobius"/>
    </source>
</evidence>
<proteinExistence type="predicted"/>
<dbReference type="EMBL" id="NQKI01000084">
    <property type="protein sequence ID" value="OZY57260.1"/>
    <property type="molecule type" value="Genomic_DNA"/>
</dbReference>
<sequence>MIFICKILSLLAAFLNIIISYGSMMSLKKLLMNITEKEFKFLNLLLNGQKRGLGLVSRQS</sequence>
<evidence type="ECO:0000313" key="3">
    <source>
        <dbReference type="Proteomes" id="UP000215788"/>
    </source>
</evidence>
<accession>A0A266N4G7</accession>
<protein>
    <submittedName>
        <fullName evidence="2">Uncharacterized protein</fullName>
    </submittedName>
</protein>
<dbReference type="Proteomes" id="UP000215788">
    <property type="component" value="Unassembled WGS sequence"/>
</dbReference>
<reference evidence="2 3" key="1">
    <citation type="submission" date="2017-08" db="EMBL/GenBank/DDBJ databases">
        <title>Genomic and metabolic characterisation of spoilage-associated Pseudomonas species.</title>
        <authorList>
            <person name="Stanborough T."/>
            <person name="Fegan N."/>
            <person name="Powell S.M."/>
            <person name="Singh T."/>
            <person name="Tamplin M.L."/>
            <person name="Chandry P.S."/>
        </authorList>
    </citation>
    <scope>NUCLEOTIDE SEQUENCE [LARGE SCALE GENOMIC DNA]</scope>
    <source>
        <strain evidence="2 3">L1802</strain>
    </source>
</reference>
<dbReference type="AlphaFoldDB" id="A0A266N4G7"/>
<evidence type="ECO:0000313" key="2">
    <source>
        <dbReference type="EMBL" id="OZY57260.1"/>
    </source>
</evidence>
<organism evidence="2 3">
    <name type="scientific">Pseudomonas lundensis</name>
    <dbReference type="NCBI Taxonomy" id="86185"/>
    <lineage>
        <taxon>Bacteria</taxon>
        <taxon>Pseudomonadati</taxon>
        <taxon>Pseudomonadota</taxon>
        <taxon>Gammaproteobacteria</taxon>
        <taxon>Pseudomonadales</taxon>
        <taxon>Pseudomonadaceae</taxon>
        <taxon>Pseudomonas</taxon>
    </lineage>
</organism>
<keyword evidence="1" id="KW-0812">Transmembrane</keyword>
<comment type="caution">
    <text evidence="2">The sequence shown here is derived from an EMBL/GenBank/DDBJ whole genome shotgun (WGS) entry which is preliminary data.</text>
</comment>
<keyword evidence="1" id="KW-1133">Transmembrane helix</keyword>
<gene>
    <name evidence="2" type="ORF">CJF39_22515</name>
</gene>
<keyword evidence="1" id="KW-0472">Membrane</keyword>
<feature type="transmembrane region" description="Helical" evidence="1">
    <location>
        <begin position="6"/>
        <end position="27"/>
    </location>
</feature>